<organism evidence="2 3">
    <name type="scientific">Flavobacterium tibetense</name>
    <dbReference type="NCBI Taxonomy" id="2233533"/>
    <lineage>
        <taxon>Bacteria</taxon>
        <taxon>Pseudomonadati</taxon>
        <taxon>Bacteroidota</taxon>
        <taxon>Flavobacteriia</taxon>
        <taxon>Flavobacteriales</taxon>
        <taxon>Flavobacteriaceae</taxon>
        <taxon>Flavobacterium</taxon>
    </lineage>
</organism>
<dbReference type="EMBL" id="QLST01000008">
    <property type="protein sequence ID" value="RBA28339.1"/>
    <property type="molecule type" value="Genomic_DNA"/>
</dbReference>
<protein>
    <submittedName>
        <fullName evidence="2">Uncharacterized protein</fullName>
    </submittedName>
</protein>
<gene>
    <name evidence="2" type="ORF">DPN68_07880</name>
</gene>
<proteinExistence type="predicted"/>
<keyword evidence="1" id="KW-0812">Transmembrane</keyword>
<dbReference type="RefSeq" id="WP_113989104.1">
    <property type="nucleotide sequence ID" value="NZ_QLST01000008.1"/>
</dbReference>
<reference evidence="2 3" key="1">
    <citation type="submission" date="2018-06" db="EMBL/GenBank/DDBJ databases">
        <title>Flavobacterium tibetense sp. nov., isolated from a wetland YonghuCo on Tibetan Plateau.</title>
        <authorList>
            <person name="Xing P."/>
            <person name="Phurbu D."/>
            <person name="Lu H."/>
        </authorList>
    </citation>
    <scope>NUCLEOTIDE SEQUENCE [LARGE SCALE GENOMIC DNA]</scope>
    <source>
        <strain evidence="2 3">YH5</strain>
    </source>
</reference>
<keyword evidence="3" id="KW-1185">Reference proteome</keyword>
<evidence type="ECO:0000313" key="2">
    <source>
        <dbReference type="EMBL" id="RBA28339.1"/>
    </source>
</evidence>
<dbReference type="Proteomes" id="UP000253319">
    <property type="component" value="Unassembled WGS sequence"/>
</dbReference>
<feature type="transmembrane region" description="Helical" evidence="1">
    <location>
        <begin position="70"/>
        <end position="92"/>
    </location>
</feature>
<dbReference type="AlphaFoldDB" id="A0A365P1L8"/>
<comment type="caution">
    <text evidence="2">The sequence shown here is derived from an EMBL/GenBank/DDBJ whole genome shotgun (WGS) entry which is preliminary data.</text>
</comment>
<accession>A0A365P1L8</accession>
<evidence type="ECO:0000256" key="1">
    <source>
        <dbReference type="SAM" id="Phobius"/>
    </source>
</evidence>
<keyword evidence="1" id="KW-1133">Transmembrane helix</keyword>
<keyword evidence="1" id="KW-0472">Membrane</keyword>
<sequence>MNKKNIYLALSLLSFLLLVIAMFTNGVKITLFEMEFTVIWIPVWILSLFLPLFILAELALHRDEISKRLIIALVFTIVNMFYIIRFFGFQFFPE</sequence>
<name>A0A365P1L8_9FLAO</name>
<evidence type="ECO:0000313" key="3">
    <source>
        <dbReference type="Proteomes" id="UP000253319"/>
    </source>
</evidence>
<feature type="transmembrane region" description="Helical" evidence="1">
    <location>
        <begin position="36"/>
        <end position="58"/>
    </location>
</feature>